<dbReference type="InterPro" id="IPR022210">
    <property type="entry name" value="TF_GCR1-like"/>
</dbReference>
<dbReference type="Pfam" id="PF12550">
    <property type="entry name" value="GCR1_C"/>
    <property type="match status" value="1"/>
</dbReference>
<gene>
    <name evidence="2" type="ORF">INT45_001451</name>
</gene>
<name>A0A8H7RKX9_9FUNG</name>
<sequence length="115" mass="13074">MEMYHWAQIEALRLENSQLKQEMTTLHNKLDRFMSGSICFVPSSSNVGESMVAENVPSISLQPLQDPASGSNETPYYELDSNIQTVNEVWREWSVGLAELLPAISELENKWKAAW</sequence>
<organism evidence="2 3">
    <name type="scientific">Circinella minor</name>
    <dbReference type="NCBI Taxonomy" id="1195481"/>
    <lineage>
        <taxon>Eukaryota</taxon>
        <taxon>Fungi</taxon>
        <taxon>Fungi incertae sedis</taxon>
        <taxon>Mucoromycota</taxon>
        <taxon>Mucoromycotina</taxon>
        <taxon>Mucoromycetes</taxon>
        <taxon>Mucorales</taxon>
        <taxon>Lichtheimiaceae</taxon>
        <taxon>Circinella</taxon>
    </lineage>
</organism>
<reference evidence="2 3" key="1">
    <citation type="submission" date="2020-12" db="EMBL/GenBank/DDBJ databases">
        <title>Metabolic potential, ecology and presence of endohyphal bacteria is reflected in genomic diversity of Mucoromycotina.</title>
        <authorList>
            <person name="Muszewska A."/>
            <person name="Okrasinska A."/>
            <person name="Steczkiewicz K."/>
            <person name="Drgas O."/>
            <person name="Orlowska M."/>
            <person name="Perlinska-Lenart U."/>
            <person name="Aleksandrzak-Piekarczyk T."/>
            <person name="Szatraj K."/>
            <person name="Zielenkiewicz U."/>
            <person name="Pilsyk S."/>
            <person name="Malc E."/>
            <person name="Mieczkowski P."/>
            <person name="Kruszewska J.S."/>
            <person name="Biernat P."/>
            <person name="Pawlowska J."/>
        </authorList>
    </citation>
    <scope>NUCLEOTIDE SEQUENCE [LARGE SCALE GENOMIC DNA]</scope>
    <source>
        <strain evidence="2 3">CBS 142.35</strain>
    </source>
</reference>
<dbReference type="EMBL" id="JAEPRB010000758">
    <property type="protein sequence ID" value="KAG2212448.1"/>
    <property type="molecule type" value="Genomic_DNA"/>
</dbReference>
<evidence type="ECO:0000313" key="2">
    <source>
        <dbReference type="EMBL" id="KAG2212448.1"/>
    </source>
</evidence>
<accession>A0A8H7RKX9</accession>
<proteinExistence type="predicted"/>
<evidence type="ECO:0000259" key="1">
    <source>
        <dbReference type="Pfam" id="PF12550"/>
    </source>
</evidence>
<feature type="domain" description="Transcription activator GCR1-like" evidence="1">
    <location>
        <begin position="77"/>
        <end position="115"/>
    </location>
</feature>
<comment type="caution">
    <text evidence="2">The sequence shown here is derived from an EMBL/GenBank/DDBJ whole genome shotgun (WGS) entry which is preliminary data.</text>
</comment>
<keyword evidence="3" id="KW-1185">Reference proteome</keyword>
<evidence type="ECO:0000313" key="3">
    <source>
        <dbReference type="Proteomes" id="UP000646827"/>
    </source>
</evidence>
<dbReference type="Proteomes" id="UP000646827">
    <property type="component" value="Unassembled WGS sequence"/>
</dbReference>
<dbReference type="AlphaFoldDB" id="A0A8H7RKX9"/>
<dbReference type="OrthoDB" id="2287578at2759"/>
<protein>
    <recommendedName>
        <fullName evidence="1">Transcription activator GCR1-like domain-containing protein</fullName>
    </recommendedName>
</protein>